<reference evidence="3 4" key="1">
    <citation type="journal article" date="2017" name="Curr. Biol.">
        <title>The Evolution of Venom by Co-option of Single-Copy Genes.</title>
        <authorList>
            <person name="Martinson E.O."/>
            <person name="Mrinalini"/>
            <person name="Kelkar Y.D."/>
            <person name="Chang C.H."/>
            <person name="Werren J.H."/>
        </authorList>
    </citation>
    <scope>NUCLEOTIDE SEQUENCE [LARGE SCALE GENOMIC DNA]</scope>
    <source>
        <strain evidence="3 4">Alberta</strain>
        <tissue evidence="3">Whole body</tissue>
    </source>
</reference>
<sequence>MEQQENAEPVKIGRLKISDKPTTESHREYLDMDTDEEEFGHQETPEPQDEAPPEPDKPVFTGAELDTLVKYTKELTVLPNLQDDSWSEQVEETIREYFRDPTKTIITVFFSETQELQALLDFPEQTHGGLTYFLRKPWQVYRADDFLSSVTFGSVGDRIELTAIKFVGGVYAPMAFKSGDWPETFLNPLASTTVTRDEIFSNINDFLTRAIDVTYKPMGILVLYVPWEGCAEQEKQHPDMERESVTRIQRQKERALLINRLEKVARTWIKQIREALMISSFNSQELHDIAGEFDFWQSRYENLACISRQLQHDRLLQIIKQLKKVKSSSIKDLKLLVSRVKSALEETKSNLGCLYLVLQSCKSLDNSNQIQEFLPRILHAIRFAWTTSPYYNKPENIERLLCSLSIHVVKICKSSINLKLIFDDPKKCRECLASTISCCEAYSKIYDSITENCKLNGTNWSVDKAVIFNSIGAFELRCRDVSEICDTIIIYGGLNKISIGGTRGNQHEMEYRRVMDYFLQMTNEMRLCCEYALDITRIKWFQDISNFRCDVAELESTVKNLLNSLFEDVKNVEMGVETLYTLLKFKERQGFQDILHEKWAHVWELFYDEMKICSLPPTNVEMVADKVKFSQSEDALVSQIHKSYLTRLHKILVNASDWLGDCDVQFEVPAKQMTGSKIDDISISGLGTLRLYVFKVGNNVERKE</sequence>
<dbReference type="GO" id="GO:0045505">
    <property type="term" value="F:dynein intermediate chain binding"/>
    <property type="evidence" value="ECO:0007669"/>
    <property type="project" value="InterPro"/>
</dbReference>
<dbReference type="Proteomes" id="UP000215335">
    <property type="component" value="Unassembled WGS sequence"/>
</dbReference>
<dbReference type="EMBL" id="NNAY01000364">
    <property type="protein sequence ID" value="OXU28867.1"/>
    <property type="molecule type" value="Genomic_DNA"/>
</dbReference>
<comment type="caution">
    <text evidence="3">The sequence shown here is derived from an EMBL/GenBank/DDBJ whole genome shotgun (WGS) entry which is preliminary data.</text>
</comment>
<protein>
    <recommendedName>
        <fullName evidence="2">Dynein heavy chain tail domain-containing protein</fullName>
    </recommendedName>
</protein>
<dbReference type="Pfam" id="PF08385">
    <property type="entry name" value="DHC_N1"/>
    <property type="match status" value="1"/>
</dbReference>
<keyword evidence="4" id="KW-1185">Reference proteome</keyword>
<dbReference type="InterPro" id="IPR013594">
    <property type="entry name" value="Dynein_heavy_tail"/>
</dbReference>
<dbReference type="PANTHER" id="PTHR46532:SF11">
    <property type="entry name" value="DYNEIN AXONEMAL HEAVY CHAIN 12"/>
    <property type="match status" value="1"/>
</dbReference>
<accession>A0A232FEX4</accession>
<feature type="domain" description="Dynein heavy chain tail" evidence="2">
    <location>
        <begin position="258"/>
        <end position="613"/>
    </location>
</feature>
<evidence type="ECO:0000313" key="3">
    <source>
        <dbReference type="EMBL" id="OXU28867.1"/>
    </source>
</evidence>
<feature type="compositionally biased region" description="Basic and acidic residues" evidence="1">
    <location>
        <begin position="16"/>
        <end position="30"/>
    </location>
</feature>
<evidence type="ECO:0000313" key="4">
    <source>
        <dbReference type="Proteomes" id="UP000215335"/>
    </source>
</evidence>
<feature type="region of interest" description="Disordered" evidence="1">
    <location>
        <begin position="1"/>
        <end position="58"/>
    </location>
</feature>
<gene>
    <name evidence="3" type="ORF">TSAR_000397</name>
</gene>
<dbReference type="GO" id="GO:0005858">
    <property type="term" value="C:axonemal dynein complex"/>
    <property type="evidence" value="ECO:0007669"/>
    <property type="project" value="TreeGrafter"/>
</dbReference>
<dbReference type="AlphaFoldDB" id="A0A232FEX4"/>
<dbReference type="GO" id="GO:0051959">
    <property type="term" value="F:dynein light intermediate chain binding"/>
    <property type="evidence" value="ECO:0007669"/>
    <property type="project" value="InterPro"/>
</dbReference>
<name>A0A232FEX4_9HYME</name>
<evidence type="ECO:0000256" key="1">
    <source>
        <dbReference type="SAM" id="MobiDB-lite"/>
    </source>
</evidence>
<dbReference type="GO" id="GO:0007018">
    <property type="term" value="P:microtubule-based movement"/>
    <property type="evidence" value="ECO:0007669"/>
    <property type="project" value="InterPro"/>
</dbReference>
<dbReference type="InterPro" id="IPR026983">
    <property type="entry name" value="DHC"/>
</dbReference>
<dbReference type="PANTHER" id="PTHR46532">
    <property type="entry name" value="MALE FERTILITY FACTOR KL5"/>
    <property type="match status" value="1"/>
</dbReference>
<dbReference type="OrthoDB" id="10251809at2759"/>
<evidence type="ECO:0000259" key="2">
    <source>
        <dbReference type="Pfam" id="PF08385"/>
    </source>
</evidence>
<organism evidence="3 4">
    <name type="scientific">Trichomalopsis sarcophagae</name>
    <dbReference type="NCBI Taxonomy" id="543379"/>
    <lineage>
        <taxon>Eukaryota</taxon>
        <taxon>Metazoa</taxon>
        <taxon>Ecdysozoa</taxon>
        <taxon>Arthropoda</taxon>
        <taxon>Hexapoda</taxon>
        <taxon>Insecta</taxon>
        <taxon>Pterygota</taxon>
        <taxon>Neoptera</taxon>
        <taxon>Endopterygota</taxon>
        <taxon>Hymenoptera</taxon>
        <taxon>Apocrita</taxon>
        <taxon>Proctotrupomorpha</taxon>
        <taxon>Chalcidoidea</taxon>
        <taxon>Pteromalidae</taxon>
        <taxon>Pteromalinae</taxon>
        <taxon>Trichomalopsis</taxon>
    </lineage>
</organism>
<proteinExistence type="predicted"/>
<dbReference type="STRING" id="543379.A0A232FEX4"/>